<dbReference type="SUPFAM" id="SSF81383">
    <property type="entry name" value="F-box domain"/>
    <property type="match status" value="1"/>
</dbReference>
<sequence>MQLLDLNEDCIRLVLLYLDAKSLCRFSQISKLAKEYCDRNRNAKWFPKANFDVVTTADLELSKFQYIAQNDITDVILEGATTSLRTFSLDSLLDRTRYGRYNLALVTLVARFFDLSTALRCLDEARITNAKQYSFSWEDIENGAETKVGLKENNSMTRETLVQIVGFDCDACKAILKIYADVIGPFDEKADLEKRAEMQYSLLLQTLSDENKSLELANLWNTAEKLLSMIEQFCKDSGEHTGTLADFRFSFIVVNGSIVMSSLKILLRKLKQEEILHHYAHYGNSFVLIPKNLLRLNLCLEEVSPGNLSVCIQNARGLYVDQILVTFSFANFAFKVPQLVVD</sequence>
<keyword evidence="3" id="KW-1185">Reference proteome</keyword>
<dbReference type="EMBL" id="UXUI01011066">
    <property type="protein sequence ID" value="VDD95915.1"/>
    <property type="molecule type" value="Genomic_DNA"/>
</dbReference>
<dbReference type="AlphaFoldDB" id="A0A0N4VKH0"/>
<reference evidence="2 3" key="2">
    <citation type="submission" date="2018-10" db="EMBL/GenBank/DDBJ databases">
        <authorList>
            <consortium name="Pathogen Informatics"/>
        </authorList>
    </citation>
    <scope>NUCLEOTIDE SEQUENCE [LARGE SCALE GENOMIC DNA]</scope>
</reference>
<organism evidence="4">
    <name type="scientific">Enterobius vermicularis</name>
    <name type="common">Human pinworm</name>
    <dbReference type="NCBI Taxonomy" id="51028"/>
    <lineage>
        <taxon>Eukaryota</taxon>
        <taxon>Metazoa</taxon>
        <taxon>Ecdysozoa</taxon>
        <taxon>Nematoda</taxon>
        <taxon>Chromadorea</taxon>
        <taxon>Rhabditida</taxon>
        <taxon>Spirurina</taxon>
        <taxon>Oxyuridomorpha</taxon>
        <taxon>Oxyuroidea</taxon>
        <taxon>Oxyuridae</taxon>
        <taxon>Enterobius</taxon>
    </lineage>
</organism>
<proteinExistence type="predicted"/>
<evidence type="ECO:0000313" key="4">
    <source>
        <dbReference type="WBParaSite" id="EVEC_0001135801-mRNA-1"/>
    </source>
</evidence>
<evidence type="ECO:0000313" key="3">
    <source>
        <dbReference type="Proteomes" id="UP000274131"/>
    </source>
</evidence>
<dbReference type="InterPro" id="IPR001810">
    <property type="entry name" value="F-box_dom"/>
</dbReference>
<evidence type="ECO:0000313" key="2">
    <source>
        <dbReference type="EMBL" id="VDD95915.1"/>
    </source>
</evidence>
<dbReference type="InterPro" id="IPR036047">
    <property type="entry name" value="F-box-like_dom_sf"/>
</dbReference>
<feature type="domain" description="F-box" evidence="1">
    <location>
        <begin position="3"/>
        <end position="42"/>
    </location>
</feature>
<dbReference type="WBParaSite" id="EVEC_0001135801-mRNA-1">
    <property type="protein sequence ID" value="EVEC_0001135801-mRNA-1"/>
    <property type="gene ID" value="EVEC_0001135801"/>
</dbReference>
<protein>
    <submittedName>
        <fullName evidence="4">F-box domain-containing protein</fullName>
    </submittedName>
</protein>
<dbReference type="CDD" id="cd09917">
    <property type="entry name" value="F-box_SF"/>
    <property type="match status" value="1"/>
</dbReference>
<dbReference type="Pfam" id="PF00646">
    <property type="entry name" value="F-box"/>
    <property type="match status" value="1"/>
</dbReference>
<dbReference type="Proteomes" id="UP000274131">
    <property type="component" value="Unassembled WGS sequence"/>
</dbReference>
<accession>A0A0N4VKH0</accession>
<reference evidence="4" key="1">
    <citation type="submission" date="2017-02" db="UniProtKB">
        <authorList>
            <consortium name="WormBaseParasite"/>
        </authorList>
    </citation>
    <scope>IDENTIFICATION</scope>
</reference>
<gene>
    <name evidence="2" type="ORF">EVEC_LOCUS10666</name>
</gene>
<name>A0A0N4VKH0_ENTVE</name>
<evidence type="ECO:0000259" key="1">
    <source>
        <dbReference type="Pfam" id="PF00646"/>
    </source>
</evidence>